<dbReference type="AlphaFoldDB" id="A0A8S0W400"/>
<gene>
    <name evidence="1" type="ORF">AAE3_LOCUS3599</name>
</gene>
<sequence length="289" mass="32130">MALCLKICNDTSLAARVRSLIIWDGRGVDIYLGIIQDTLSLLPRLHTLGLFLTTTGSWVLPIADPPPFQLCSFSCLYTYDEHLASFLSGQRSLKHLSVTLSRTSKLLRSVAPQLLPNLVSVHAPLSVVAALVPGRPIRDVTTSCGALDVPTPLSFLSESTSSHGVQRLMVNFDYLQSIGGEQLSQSCPSLLYLILDADRVAPDDEDMLDQLTEWIEEYLPYATKLDCLTIRFYPQLSQTPCHEIDFSDMITSIFAASKKLSHVIVTFLGYTAKYVCKREPGRDWYIVDV</sequence>
<comment type="caution">
    <text evidence="1">The sequence shown here is derived from an EMBL/GenBank/DDBJ whole genome shotgun (WGS) entry which is preliminary data.</text>
</comment>
<evidence type="ECO:0000313" key="1">
    <source>
        <dbReference type="EMBL" id="CAA7261474.1"/>
    </source>
</evidence>
<evidence type="ECO:0000313" key="2">
    <source>
        <dbReference type="Proteomes" id="UP000467700"/>
    </source>
</evidence>
<proteinExistence type="predicted"/>
<organism evidence="1 2">
    <name type="scientific">Cyclocybe aegerita</name>
    <name type="common">Black poplar mushroom</name>
    <name type="synonym">Agrocybe aegerita</name>
    <dbReference type="NCBI Taxonomy" id="1973307"/>
    <lineage>
        <taxon>Eukaryota</taxon>
        <taxon>Fungi</taxon>
        <taxon>Dikarya</taxon>
        <taxon>Basidiomycota</taxon>
        <taxon>Agaricomycotina</taxon>
        <taxon>Agaricomycetes</taxon>
        <taxon>Agaricomycetidae</taxon>
        <taxon>Agaricales</taxon>
        <taxon>Agaricineae</taxon>
        <taxon>Bolbitiaceae</taxon>
        <taxon>Cyclocybe</taxon>
    </lineage>
</organism>
<name>A0A8S0W400_CYCAE</name>
<dbReference type="OrthoDB" id="2984575at2759"/>
<reference evidence="1 2" key="1">
    <citation type="submission" date="2020-01" db="EMBL/GenBank/DDBJ databases">
        <authorList>
            <person name="Gupta K D."/>
        </authorList>
    </citation>
    <scope>NUCLEOTIDE SEQUENCE [LARGE SCALE GENOMIC DNA]</scope>
</reference>
<protein>
    <submittedName>
        <fullName evidence="1">Uncharacterized protein</fullName>
    </submittedName>
</protein>
<keyword evidence="2" id="KW-1185">Reference proteome</keyword>
<dbReference type="EMBL" id="CACVBS010000033">
    <property type="protein sequence ID" value="CAA7261474.1"/>
    <property type="molecule type" value="Genomic_DNA"/>
</dbReference>
<accession>A0A8S0W400</accession>
<dbReference type="Proteomes" id="UP000467700">
    <property type="component" value="Unassembled WGS sequence"/>
</dbReference>